<protein>
    <submittedName>
        <fullName evidence="5">Adenosylmethionine-8-amino-7-oxononanoate aminotransferase</fullName>
    </submittedName>
</protein>
<keyword evidence="3 4" id="KW-0663">Pyridoxal phosphate</keyword>
<sequence length="448" mass="49187">MSGVFSRDFAARTPLVDHAEGVWIHTADGQRYLDGMGSAGVIGIGHGRTEIYEALAGQGSKVSYVYTASFTHPWQEELSKSVLSVAPEGMSAVYFVSGGSEANETALKLARQYHVERGEPTRHKMLARWQSYHGVTIATLSLSGRTSWRAPYDPYMLPVVHVSPPYSYRCAICGPDGDCTDHCIEELERTILLEGPETISCFFAETIVGTTASGVTPGPEYYRRVREICDRYGILFICDEVLMGYGRVGRPFAIEDWGVTPDMITCGKAIGSGYAPLGAVIVSEKIAGFFREGRRRFVHGFTYSGHAMSCFVGQKVFEIMQREDLFRRPAEIGAYLHERLGALQQRHEMIGDLRGRGLYAGLEFVADRHSRAPFAPDQQITSRLVAMMRERGVIVGAGVPGANYGKGGDHIQISPPFIISEAEIDTLTGALDEVLTVLGQEPRMLAAE</sequence>
<accession>A0A562NGB0</accession>
<dbReference type="Pfam" id="PF00202">
    <property type="entry name" value="Aminotran_3"/>
    <property type="match status" value="1"/>
</dbReference>
<proteinExistence type="inferred from homology"/>
<dbReference type="Proteomes" id="UP000316225">
    <property type="component" value="Unassembled WGS sequence"/>
</dbReference>
<evidence type="ECO:0000256" key="4">
    <source>
        <dbReference type="RuleBase" id="RU003560"/>
    </source>
</evidence>
<dbReference type="InterPro" id="IPR005814">
    <property type="entry name" value="Aminotrans_3"/>
</dbReference>
<gene>
    <name evidence="5" type="ORF">IQ24_03090</name>
</gene>
<dbReference type="PANTHER" id="PTHR43094">
    <property type="entry name" value="AMINOTRANSFERASE"/>
    <property type="match status" value="1"/>
</dbReference>
<dbReference type="InterPro" id="IPR015424">
    <property type="entry name" value="PyrdxlP-dep_Trfase"/>
</dbReference>
<dbReference type="CDD" id="cd00610">
    <property type="entry name" value="OAT_like"/>
    <property type="match status" value="1"/>
</dbReference>
<dbReference type="InterPro" id="IPR049704">
    <property type="entry name" value="Aminotrans_3_PPA_site"/>
</dbReference>
<evidence type="ECO:0000256" key="2">
    <source>
        <dbReference type="ARBA" id="ARBA00008954"/>
    </source>
</evidence>
<dbReference type="InterPro" id="IPR015422">
    <property type="entry name" value="PyrdxlP-dep_Trfase_small"/>
</dbReference>
<evidence type="ECO:0000313" key="5">
    <source>
        <dbReference type="EMBL" id="TWI31232.1"/>
    </source>
</evidence>
<name>A0A562NGB0_9RHOB</name>
<evidence type="ECO:0000313" key="6">
    <source>
        <dbReference type="Proteomes" id="UP000316225"/>
    </source>
</evidence>
<dbReference type="AlphaFoldDB" id="A0A562NGB0"/>
<keyword evidence="6" id="KW-1185">Reference proteome</keyword>
<keyword evidence="5" id="KW-0032">Aminotransferase</keyword>
<organism evidence="5 6">
    <name type="scientific">Paracoccus sulfuroxidans</name>
    <dbReference type="NCBI Taxonomy" id="384678"/>
    <lineage>
        <taxon>Bacteria</taxon>
        <taxon>Pseudomonadati</taxon>
        <taxon>Pseudomonadota</taxon>
        <taxon>Alphaproteobacteria</taxon>
        <taxon>Rhodobacterales</taxon>
        <taxon>Paracoccaceae</taxon>
        <taxon>Paracoccus</taxon>
    </lineage>
</organism>
<comment type="similarity">
    <text evidence="2 4">Belongs to the class-III pyridoxal-phosphate-dependent aminotransferase family.</text>
</comment>
<evidence type="ECO:0000256" key="1">
    <source>
        <dbReference type="ARBA" id="ARBA00001933"/>
    </source>
</evidence>
<comment type="cofactor">
    <cofactor evidence="1">
        <name>pyridoxal 5'-phosphate</name>
        <dbReference type="ChEBI" id="CHEBI:597326"/>
    </cofactor>
</comment>
<keyword evidence="5" id="KW-0808">Transferase</keyword>
<dbReference type="GO" id="GO:0030170">
    <property type="term" value="F:pyridoxal phosphate binding"/>
    <property type="evidence" value="ECO:0007669"/>
    <property type="project" value="InterPro"/>
</dbReference>
<dbReference type="PIRSF" id="PIRSF000521">
    <property type="entry name" value="Transaminase_4ab_Lys_Orn"/>
    <property type="match status" value="1"/>
</dbReference>
<dbReference type="PROSITE" id="PS00600">
    <property type="entry name" value="AA_TRANSFER_CLASS_3"/>
    <property type="match status" value="1"/>
</dbReference>
<dbReference type="Gene3D" id="3.90.1150.10">
    <property type="entry name" value="Aspartate Aminotransferase, domain 1"/>
    <property type="match status" value="1"/>
</dbReference>
<dbReference type="InterPro" id="IPR015421">
    <property type="entry name" value="PyrdxlP-dep_Trfase_major"/>
</dbReference>
<dbReference type="EMBL" id="VLKU01000010">
    <property type="protein sequence ID" value="TWI31232.1"/>
    <property type="molecule type" value="Genomic_DNA"/>
</dbReference>
<dbReference type="PANTHER" id="PTHR43094:SF1">
    <property type="entry name" value="AMINOTRANSFERASE CLASS-III"/>
    <property type="match status" value="1"/>
</dbReference>
<dbReference type="Gene3D" id="3.40.640.10">
    <property type="entry name" value="Type I PLP-dependent aspartate aminotransferase-like (Major domain)"/>
    <property type="match status" value="1"/>
</dbReference>
<dbReference type="SUPFAM" id="SSF53383">
    <property type="entry name" value="PLP-dependent transferases"/>
    <property type="match status" value="1"/>
</dbReference>
<reference evidence="5 6" key="1">
    <citation type="journal article" date="2015" name="Stand. Genomic Sci.">
        <title>Genomic Encyclopedia of Bacterial and Archaeal Type Strains, Phase III: the genomes of soil and plant-associated and newly described type strains.</title>
        <authorList>
            <person name="Whitman W.B."/>
            <person name="Woyke T."/>
            <person name="Klenk H.P."/>
            <person name="Zhou Y."/>
            <person name="Lilburn T.G."/>
            <person name="Beck B.J."/>
            <person name="De Vos P."/>
            <person name="Vandamme P."/>
            <person name="Eisen J.A."/>
            <person name="Garrity G."/>
            <person name="Hugenholtz P."/>
            <person name="Kyrpides N.C."/>
        </authorList>
    </citation>
    <scope>NUCLEOTIDE SEQUENCE [LARGE SCALE GENOMIC DNA]</scope>
    <source>
        <strain evidence="5 6">CGMCC 1.5364</strain>
    </source>
</reference>
<comment type="caution">
    <text evidence="5">The sequence shown here is derived from an EMBL/GenBank/DDBJ whole genome shotgun (WGS) entry which is preliminary data.</text>
</comment>
<dbReference type="GO" id="GO:0008483">
    <property type="term" value="F:transaminase activity"/>
    <property type="evidence" value="ECO:0007669"/>
    <property type="project" value="UniProtKB-KW"/>
</dbReference>
<evidence type="ECO:0000256" key="3">
    <source>
        <dbReference type="ARBA" id="ARBA00022898"/>
    </source>
</evidence>